<organism evidence="2 3">
    <name type="scientific">Halobacterium hubeiense</name>
    <dbReference type="NCBI Taxonomy" id="1407499"/>
    <lineage>
        <taxon>Archaea</taxon>
        <taxon>Methanobacteriati</taxon>
        <taxon>Methanobacteriota</taxon>
        <taxon>Stenosarchaea group</taxon>
        <taxon>Halobacteria</taxon>
        <taxon>Halobacteriales</taxon>
        <taxon>Halobacteriaceae</taxon>
        <taxon>Halobacterium</taxon>
    </lineage>
</organism>
<dbReference type="Proteomes" id="UP000066737">
    <property type="component" value="Plasmid pSTJ003"/>
</dbReference>
<sequence>MTPSPSPRIIGGHASEAGDGALSEEELYIDKHAEKEVYETPDATSIGKHGERSEREERLQEVNEERDRFSDGFAERMHYADRRRVVEALCSSLPVSQTEQELAISAFEDLDLDQFGNQKAVEKVAFATIRHAVDERRIEHGADWDDLLRDSDEYQDAKERVLPNERGFMKLCDKVSDAIERIPLGPQFSTTIPGRDPNLPDSSRNRPYSGENWYRFSPEAWEHTARNWDSQPEYVKEKVPDEYRELVEQLRRWEPWNEIDQEAEEDEEEPSSLDSEGNSSEDTRTERAEELLDELQEEIDQHSA</sequence>
<accession>A0A0U5HZH9</accession>
<dbReference type="AlphaFoldDB" id="A0A0U5HZH9"/>
<feature type="region of interest" description="Disordered" evidence="1">
    <location>
        <begin position="1"/>
        <end position="67"/>
    </location>
</feature>
<gene>
    <name evidence="2" type="ORF">HHUB_6117</name>
</gene>
<evidence type="ECO:0000256" key="1">
    <source>
        <dbReference type="SAM" id="MobiDB-lite"/>
    </source>
</evidence>
<dbReference type="GeneID" id="26660889"/>
<reference evidence="3" key="1">
    <citation type="journal article" date="2016" name="Environ. Microbiol.">
        <title>The complete genome of a viable archaeum isolated from 123-million-year-old rock salt.</title>
        <authorList>
            <person name="Jaakkola S.T."/>
            <person name="Pfeiffer F."/>
            <person name="Ravantti J.J."/>
            <person name="Guo Q."/>
            <person name="Liu Y."/>
            <person name="Chen X."/>
            <person name="Ma H."/>
            <person name="Yang C."/>
            <person name="Oksanen H.M."/>
            <person name="Bamford D.H."/>
        </authorList>
    </citation>
    <scope>NUCLEOTIDE SEQUENCE</scope>
    <source>
        <strain evidence="3">JI20-1</strain>
        <plasmid evidence="3">Plasmid pSTJ003</plasmid>
    </source>
</reference>
<dbReference type="KEGG" id="hhb:Hhub_6117"/>
<feature type="compositionally biased region" description="Basic and acidic residues" evidence="1">
    <location>
        <begin position="281"/>
        <end position="290"/>
    </location>
</feature>
<dbReference type="EMBL" id="LN831305">
    <property type="protein sequence ID" value="CQH65417.1"/>
    <property type="molecule type" value="Genomic_DNA"/>
</dbReference>
<evidence type="ECO:0000313" key="2">
    <source>
        <dbReference type="EMBL" id="CQH65417.1"/>
    </source>
</evidence>
<geneLocation type="plasmid" evidence="3">
    <name>pSTJ003</name>
</geneLocation>
<feature type="compositionally biased region" description="Acidic residues" evidence="1">
    <location>
        <begin position="257"/>
        <end position="271"/>
    </location>
</feature>
<feature type="region of interest" description="Disordered" evidence="1">
    <location>
        <begin position="254"/>
        <end position="304"/>
    </location>
</feature>
<protein>
    <submittedName>
        <fullName evidence="2">Uncharacterized protein</fullName>
    </submittedName>
</protein>
<evidence type="ECO:0000313" key="3">
    <source>
        <dbReference type="Proteomes" id="UP000066737"/>
    </source>
</evidence>
<proteinExistence type="predicted"/>
<feature type="region of interest" description="Disordered" evidence="1">
    <location>
        <begin position="185"/>
        <end position="210"/>
    </location>
</feature>
<name>A0A0U5HZH9_9EURY</name>
<dbReference type="OrthoDB" id="225544at2157"/>
<dbReference type="RefSeq" id="WP_059059205.1">
    <property type="nucleotide sequence ID" value="NZ_LN831305.1"/>
</dbReference>
<feature type="compositionally biased region" description="Basic and acidic residues" evidence="1">
    <location>
        <begin position="28"/>
        <end position="38"/>
    </location>
</feature>
<keyword evidence="3" id="KW-1185">Reference proteome</keyword>
<feature type="compositionally biased region" description="Basic and acidic residues" evidence="1">
    <location>
        <begin position="48"/>
        <end position="67"/>
    </location>
</feature>